<dbReference type="InterPro" id="IPR036661">
    <property type="entry name" value="Luciferase-like_sf"/>
</dbReference>
<protein>
    <submittedName>
        <fullName evidence="3">Monooxygenase</fullName>
        <ecNumber evidence="3">1.14.-.-</ecNumber>
    </submittedName>
</protein>
<dbReference type="Pfam" id="PF00296">
    <property type="entry name" value="Bac_luciferase"/>
    <property type="match status" value="1"/>
</dbReference>
<organism evidence="3 4">
    <name type="scientific">Bacillus amyloliquefaciens (strain Y2)</name>
    <name type="common">Bacillus amyloliquefaciens subsp. plantarum (strain B9601-Y2)</name>
    <dbReference type="NCBI Taxonomy" id="1155777"/>
    <lineage>
        <taxon>Bacteria</taxon>
        <taxon>Bacillati</taxon>
        <taxon>Bacillota</taxon>
        <taxon>Bacilli</taxon>
        <taxon>Bacillales</taxon>
        <taxon>Bacillaceae</taxon>
        <taxon>Bacillus</taxon>
        <taxon>Bacillus amyloliquefaciens group</taxon>
    </lineage>
</organism>
<dbReference type="Proteomes" id="UP000002878">
    <property type="component" value="Chromosome"/>
</dbReference>
<proteinExistence type="predicted"/>
<dbReference type="GO" id="GO:0004497">
    <property type="term" value="F:monooxygenase activity"/>
    <property type="evidence" value="ECO:0007669"/>
    <property type="project" value="UniProtKB-KW"/>
</dbReference>
<dbReference type="FunFam" id="3.20.20.30:FF:000002">
    <property type="entry name" value="LLM class flavin-dependent oxidoreductase"/>
    <property type="match status" value="1"/>
</dbReference>
<comment type="similarity">
    <text evidence="1">To bacterial alkanal monooxygenase alpha and beta chains.</text>
</comment>
<keyword evidence="3" id="KW-0560">Oxidoreductase</keyword>
<keyword evidence="3" id="KW-0503">Monooxygenase</keyword>
<reference evidence="3 4" key="1">
    <citation type="journal article" date="2012" name="J. Biotechnol.">
        <title>Genome sequence of the plant growth promoting strain Bacillus amyloliquefaciens subsp. plantarum B9601-Y2 and expression of mersacidin and other secondary metabolites.</title>
        <authorList>
            <person name="He P."/>
            <person name="Hao K."/>
            <person name="Blom J."/>
            <person name="Ruckert C."/>
            <person name="Vater J."/>
            <person name="Mao Z."/>
            <person name="Wu Y."/>
            <person name="Hou M."/>
            <person name="He P."/>
            <person name="He Y."/>
            <person name="Borriss R."/>
        </authorList>
    </citation>
    <scope>NUCLEOTIDE SEQUENCE [LARGE SCALE GENOMIC DNA]</scope>
    <source>
        <strain evidence="3">Y2</strain>
    </source>
</reference>
<dbReference type="AlphaFoldDB" id="I2C129"/>
<evidence type="ECO:0000256" key="1">
    <source>
        <dbReference type="ARBA" id="ARBA00007789"/>
    </source>
</evidence>
<dbReference type="EC" id="1.14.-.-" evidence="3"/>
<dbReference type="NCBIfam" id="TIGR03558">
    <property type="entry name" value="oxido_grp_1"/>
    <property type="match status" value="1"/>
</dbReference>
<evidence type="ECO:0000259" key="2">
    <source>
        <dbReference type="Pfam" id="PF00296"/>
    </source>
</evidence>
<dbReference type="HOGENOM" id="CLU_027853_9_0_9"/>
<sequence>MAKNGEKSLPIFSFVPERIEKTKKLTGTEHFSYPCINTCQERGRRVIDLSILDQAPVSKGNGPHETLRRSAELARLSEGWGYKRYWFAEHHGTRGLASVSPEIMIAHTAAATTSIRVGSGGVLLPQYSPYKVAETFRQLEALHPNRIDLGVGRSPGGTTKIRLALTDGVKKSMTEFNRQLEDLSSFLTDSIPSNHAYAGIKTAPLIETAPQLWVLGLGENSARRAALQGAGYVFGHFINPERGEKAFQIYRDHFRASAHFSAPASLCAIFVICAATDEKAEELALSQDLWLLRVGKGADSRVPSVEEAKAYPYSPEDRKQIEENRKRMVVGSPAAVKRRLLELSERYQTKEIMVLCNVFDFEAKKESYERLADIFL</sequence>
<dbReference type="InterPro" id="IPR011251">
    <property type="entry name" value="Luciferase-like_dom"/>
</dbReference>
<dbReference type="KEGG" id="bqy:MUS_0271"/>
<dbReference type="PANTHER" id="PTHR30137:SF19">
    <property type="entry name" value="LUCIFERASE-LIKE MONOOXYGENASE"/>
    <property type="match status" value="1"/>
</dbReference>
<dbReference type="EMBL" id="CP003332">
    <property type="protein sequence ID" value="AFJ60353.1"/>
    <property type="molecule type" value="Genomic_DNA"/>
</dbReference>
<dbReference type="CDD" id="cd00347">
    <property type="entry name" value="Flavin_utilizing_monoxygenases"/>
    <property type="match status" value="1"/>
</dbReference>
<evidence type="ECO:0000313" key="4">
    <source>
        <dbReference type="Proteomes" id="UP000002878"/>
    </source>
</evidence>
<dbReference type="GO" id="GO:0016705">
    <property type="term" value="F:oxidoreductase activity, acting on paired donors, with incorporation or reduction of molecular oxygen"/>
    <property type="evidence" value="ECO:0007669"/>
    <property type="project" value="InterPro"/>
</dbReference>
<dbReference type="GO" id="GO:0005829">
    <property type="term" value="C:cytosol"/>
    <property type="evidence" value="ECO:0007669"/>
    <property type="project" value="TreeGrafter"/>
</dbReference>
<evidence type="ECO:0000313" key="3">
    <source>
        <dbReference type="EMBL" id="AFJ60353.1"/>
    </source>
</evidence>
<dbReference type="InterPro" id="IPR050766">
    <property type="entry name" value="Bact_Lucif_Oxidored"/>
</dbReference>
<feature type="domain" description="Luciferase-like" evidence="2">
    <location>
        <begin position="53"/>
        <end position="345"/>
    </location>
</feature>
<dbReference type="PANTHER" id="PTHR30137">
    <property type="entry name" value="LUCIFERASE-LIKE MONOOXYGENASE"/>
    <property type="match status" value="1"/>
</dbReference>
<dbReference type="PATRIC" id="fig|1126211.3.peg.263"/>
<accession>I2C129</accession>
<dbReference type="Gene3D" id="3.20.20.30">
    <property type="entry name" value="Luciferase-like domain"/>
    <property type="match status" value="1"/>
</dbReference>
<dbReference type="InterPro" id="IPR019949">
    <property type="entry name" value="CmoO-like"/>
</dbReference>
<gene>
    <name evidence="3" type="primary">yceB</name>
    <name evidence="3" type="ORF">MUS_0271</name>
</gene>
<dbReference type="SUPFAM" id="SSF51679">
    <property type="entry name" value="Bacterial luciferase-like"/>
    <property type="match status" value="1"/>
</dbReference>
<name>I2C129_BACAY</name>